<dbReference type="SUPFAM" id="SSF82171">
    <property type="entry name" value="DPP6 N-terminal domain-like"/>
    <property type="match status" value="1"/>
</dbReference>
<dbReference type="InterPro" id="IPR036034">
    <property type="entry name" value="PDZ_sf"/>
</dbReference>
<feature type="active site" description="Nucleophile" evidence="8">
    <location>
        <position position="942"/>
    </location>
</feature>
<evidence type="ECO:0000256" key="10">
    <source>
        <dbReference type="SAM" id="MobiDB-lite"/>
    </source>
</evidence>
<evidence type="ECO:0000256" key="7">
    <source>
        <dbReference type="PIRNR" id="PIRNR036421"/>
    </source>
</evidence>
<evidence type="ECO:0000256" key="4">
    <source>
        <dbReference type="ARBA" id="ARBA00022670"/>
    </source>
</evidence>
<feature type="compositionally biased region" description="Basic and acidic residues" evidence="10">
    <location>
        <begin position="360"/>
        <end position="372"/>
    </location>
</feature>
<dbReference type="Pfam" id="PF14685">
    <property type="entry name" value="PDZ_Tricorn"/>
    <property type="match status" value="1"/>
</dbReference>
<dbReference type="PATRIC" id="fig|345309.4.peg.549"/>
<dbReference type="Pfam" id="PF26549">
    <property type="entry name" value="Tricorn_N"/>
    <property type="match status" value="1"/>
</dbReference>
<comment type="caution">
    <text evidence="13">The sequence shown here is derived from an EMBL/GenBank/DDBJ whole genome shotgun (WGS) entry which is preliminary data.</text>
</comment>
<keyword evidence="14" id="KW-1185">Reference proteome</keyword>
<dbReference type="InterPro" id="IPR012393">
    <property type="entry name" value="Tricorn_protease"/>
</dbReference>
<comment type="similarity">
    <text evidence="2 7">Belongs to the peptidase S41B family.</text>
</comment>
<feature type="active site" description="Charge relay system" evidence="8">
    <location>
        <position position="1000"/>
    </location>
</feature>
<evidence type="ECO:0000256" key="6">
    <source>
        <dbReference type="ARBA" id="ARBA00022825"/>
    </source>
</evidence>
<organism evidence="13 14">
    <name type="scientific">Luteibacter yeojuensis</name>
    <dbReference type="NCBI Taxonomy" id="345309"/>
    <lineage>
        <taxon>Bacteria</taxon>
        <taxon>Pseudomonadati</taxon>
        <taxon>Pseudomonadota</taxon>
        <taxon>Gammaproteobacteria</taxon>
        <taxon>Lysobacterales</taxon>
        <taxon>Rhodanobacteraceae</taxon>
        <taxon>Luteibacter</taxon>
    </lineage>
</organism>
<dbReference type="SUPFAM" id="SSF50156">
    <property type="entry name" value="PDZ domain-like"/>
    <property type="match status" value="1"/>
</dbReference>
<dbReference type="InterPro" id="IPR029414">
    <property type="entry name" value="Tricorn_PDZ"/>
</dbReference>
<dbReference type="Gene3D" id="3.90.226.10">
    <property type="entry name" value="2-enoyl-CoA Hydratase, Chain A, domain 1"/>
    <property type="match status" value="1"/>
</dbReference>
<feature type="chain" id="PRO_5002463577" description="Tricorn protease homolog" evidence="11">
    <location>
        <begin position="22"/>
        <end position="1046"/>
    </location>
</feature>
<evidence type="ECO:0000313" key="14">
    <source>
        <dbReference type="Proteomes" id="UP000033651"/>
    </source>
</evidence>
<dbReference type="EMBL" id="JZRB01000014">
    <property type="protein sequence ID" value="KJV35695.1"/>
    <property type="molecule type" value="Genomic_DNA"/>
</dbReference>
<dbReference type="GO" id="GO:0006508">
    <property type="term" value="P:proteolysis"/>
    <property type="evidence" value="ECO:0007669"/>
    <property type="project" value="UniProtKB-UniRule"/>
</dbReference>
<dbReference type="GO" id="GO:0005737">
    <property type="term" value="C:cytoplasm"/>
    <property type="evidence" value="ECO:0007669"/>
    <property type="project" value="UniProtKB-SubCell"/>
</dbReference>
<evidence type="ECO:0000256" key="8">
    <source>
        <dbReference type="PIRSR" id="PIRSR036421-1"/>
    </source>
</evidence>
<evidence type="ECO:0000313" key="13">
    <source>
        <dbReference type="EMBL" id="KJV35695.1"/>
    </source>
</evidence>
<evidence type="ECO:0000256" key="5">
    <source>
        <dbReference type="ARBA" id="ARBA00022801"/>
    </source>
</evidence>
<sequence>MTTRHWLCMLAAFAASCVAHASPALIRYPNVHGGKVVFVARDALWVASTQGGKAQALADMPGPPSAPRFSPDGRYIAFTAQNRGNEDVYVVSSAGGPTTRLTWAADTTATPPPWWGPNNLVVGWAPDSSAILFLSRSTAFARSEPVLMKVPVGGGLPVRVDLNDAAMLSYSPDGQAIAYSRTFAAYRPWKRYDGGLAPDVYVYRFASGQRRQLTDWKGTDDFPMWVGQRIFFVSDRDAGRRANLWVMDEDGGNARELTHFTDGDIDFPSVGDGTIAFQQGGALWLMDTATLALHAVPIGVPDDGKSSTPISIALGPYVRPADVTGAADYALSPDGRRVAFSALGRMAWVDVDGKPALPTRRADSDRADEDHPAWSPDGTALAFVTDRSGEEEVVVRAWATGNERVLTHTASGYYYRPTWSPDGKRLLVADAGHGLWLLDAGGGASLCVARDPAAEIRDAAFSADGMLVAYSTLPANQQRALHVYDTRTHADHVVSSPMDSDWSGRFSSDGTRLYFLSNRHAQPVLSDRETDMVPIRSTGVYEAPIKGGVVQMDKATPLPFPGGAYALEGEHGGALFVFAKATTQIESNVEGERNVLHVFDLATRQDRTLAEGAETVDVAPDGRHIAWFAAGTYHVSGTGEASGWTVDLATLRGDVTWQHAWKEMFDKAWRLERDMFEDKALDGAPWRRVHDVLAMRLPALSSQADFHYLLGQLQGEVGSSHTYYGARPAQAPREAEPLLGADLALDGSTGLYRIARILQGDNSRPAIRSPLQAPGIDATAGDYVLAINHQPLKAPRNPQELLAGATGPVVLSLAPSPASAPVDVTVVPLESEAALRQYDALVSRRHLVDSLSHGTIAYIYLTNMAEAGTRQFIDQFYAQQDKKALLVDVRWNTGGFTSQLMLERLRRRPAGVFVNRQGAQATLPDGLLAGPKLVLVNHYSASDGDQFPYFFREEGVGNVVGTRTWGGVRGILGAWPLMDRTTVNVPKDVLLSNDHRPLIENEGVHPDIEVDDDATGDRDAQLERAVQALLNEPGSPQAHAKGSPPR</sequence>
<feature type="signal peptide" evidence="11">
    <location>
        <begin position="1"/>
        <end position="21"/>
    </location>
</feature>
<dbReference type="OrthoDB" id="9758793at2"/>
<accession>A0A0F3KWQ0</accession>
<dbReference type="InterPro" id="IPR015943">
    <property type="entry name" value="WD40/YVTN_repeat-like_dom_sf"/>
</dbReference>
<feature type="domain" description="Tail specific protease" evidence="12">
    <location>
        <begin position="819"/>
        <end position="1011"/>
    </location>
</feature>
<keyword evidence="5 7" id="KW-0378">Hydrolase</keyword>
<evidence type="ECO:0000256" key="1">
    <source>
        <dbReference type="ARBA" id="ARBA00004496"/>
    </source>
</evidence>
<dbReference type="InterPro" id="IPR029045">
    <property type="entry name" value="ClpP/crotonase-like_dom_sf"/>
</dbReference>
<comment type="function">
    <text evidence="7">Degrades oligopeptides.</text>
</comment>
<dbReference type="SMART" id="SM00245">
    <property type="entry name" value="TSPc"/>
    <property type="match status" value="1"/>
</dbReference>
<dbReference type="SUPFAM" id="SSF52096">
    <property type="entry name" value="ClpP/crotonase"/>
    <property type="match status" value="1"/>
</dbReference>
<protein>
    <recommendedName>
        <fullName evidence="7">Tricorn protease homolog</fullName>
        <ecNumber evidence="7">3.4.21.-</ecNumber>
    </recommendedName>
</protein>
<proteinExistence type="inferred from homology"/>
<dbReference type="PROSITE" id="PS51257">
    <property type="entry name" value="PROKAR_LIPOPROTEIN"/>
    <property type="match status" value="1"/>
</dbReference>
<comment type="subcellular location">
    <subcellularLocation>
        <location evidence="1 7">Cytoplasm</location>
    </subcellularLocation>
</comment>
<name>A0A0F3KWQ0_9GAMM</name>
<dbReference type="Proteomes" id="UP000033651">
    <property type="component" value="Unassembled WGS sequence"/>
</dbReference>
<dbReference type="Gene3D" id="2.120.10.60">
    <property type="entry name" value="Tricorn protease N-terminal domain"/>
    <property type="match status" value="1"/>
</dbReference>
<feature type="active site" description="Charge relay system" evidence="8">
    <location>
        <position position="721"/>
    </location>
</feature>
<keyword evidence="11" id="KW-0732">Signal</keyword>
<dbReference type="SUPFAM" id="SSF69304">
    <property type="entry name" value="Tricorn protease N-terminal domain"/>
    <property type="match status" value="1"/>
</dbReference>
<keyword evidence="4 7" id="KW-0645">Protease</keyword>
<evidence type="ECO:0000256" key="2">
    <source>
        <dbReference type="ARBA" id="ARBA00008524"/>
    </source>
</evidence>
<dbReference type="PIRSF" id="PIRSF036421">
    <property type="entry name" value="Tricorn_protease"/>
    <property type="match status" value="1"/>
</dbReference>
<dbReference type="RefSeq" id="WP_045828792.1">
    <property type="nucleotide sequence ID" value="NZ_JZRB01000014.1"/>
</dbReference>
<dbReference type="Pfam" id="PF26550">
    <property type="entry name" value="Tricorn_2nd"/>
    <property type="match status" value="1"/>
</dbReference>
<dbReference type="Pfam" id="PF03572">
    <property type="entry name" value="Peptidase_S41"/>
    <property type="match status" value="1"/>
</dbReference>
<evidence type="ECO:0000256" key="3">
    <source>
        <dbReference type="ARBA" id="ARBA00022490"/>
    </source>
</evidence>
<dbReference type="Pfam" id="PF14684">
    <property type="entry name" value="Tricorn_C1"/>
    <property type="match status" value="1"/>
</dbReference>
<feature type="region of interest" description="Disordered" evidence="10">
    <location>
        <begin position="357"/>
        <end position="377"/>
    </location>
</feature>
<dbReference type="InterPro" id="IPR028204">
    <property type="entry name" value="Tricorn_C1"/>
</dbReference>
<gene>
    <name evidence="13" type="ORF">VI08_06735</name>
</gene>
<dbReference type="InterPro" id="IPR005151">
    <property type="entry name" value="Tail-specific_protease"/>
</dbReference>
<keyword evidence="3 7" id="KW-0963">Cytoplasm</keyword>
<evidence type="ECO:0000256" key="11">
    <source>
        <dbReference type="SAM" id="SignalP"/>
    </source>
</evidence>
<evidence type="ECO:0000256" key="9">
    <source>
        <dbReference type="PIRSR" id="PIRSR036421-3"/>
    </source>
</evidence>
<dbReference type="PANTHER" id="PTHR43253:SF1">
    <property type="entry name" value="TRICORN PROTEASE HOMOLOG 2-RELATED"/>
    <property type="match status" value="1"/>
</dbReference>
<dbReference type="CDD" id="cd07562">
    <property type="entry name" value="Peptidase_S41_TRI"/>
    <property type="match status" value="1"/>
</dbReference>
<dbReference type="PANTHER" id="PTHR43253">
    <property type="entry name" value="TRICORN PROTEASE HOMOLOG 2-RELATED"/>
    <property type="match status" value="1"/>
</dbReference>
<keyword evidence="6 7" id="KW-0720">Serine protease</keyword>
<dbReference type="Gene3D" id="2.130.10.10">
    <property type="entry name" value="YVTN repeat-like/Quinoprotein amine dehydrogenase"/>
    <property type="match status" value="1"/>
</dbReference>
<dbReference type="GO" id="GO:0008236">
    <property type="term" value="F:serine-type peptidase activity"/>
    <property type="evidence" value="ECO:0007669"/>
    <property type="project" value="UniProtKB-UniRule"/>
</dbReference>
<dbReference type="EC" id="3.4.21.-" evidence="7"/>
<dbReference type="Gene3D" id="2.30.42.10">
    <property type="match status" value="1"/>
</dbReference>
<evidence type="ECO:0000259" key="12">
    <source>
        <dbReference type="SMART" id="SM00245"/>
    </source>
</evidence>
<dbReference type="AlphaFoldDB" id="A0A0F3KWQ0"/>
<reference evidence="13 14" key="1">
    <citation type="submission" date="2015-03" db="EMBL/GenBank/DDBJ databases">
        <title>Draft genome sequence of Luteibacter yeojuensis strain SU11.</title>
        <authorList>
            <person name="Sulaiman J."/>
            <person name="Priya K."/>
            <person name="Chan K.-G."/>
        </authorList>
    </citation>
    <scope>NUCLEOTIDE SEQUENCE [LARGE SCALE GENOMIC DNA]</scope>
    <source>
        <strain evidence="13 14">SU11</strain>
    </source>
</reference>
<dbReference type="Gene3D" id="3.30.750.44">
    <property type="match status" value="1"/>
</dbReference>
<feature type="site" description="Transition state stabilizer; via amide nitrogen" evidence="9">
    <location>
        <position position="943"/>
    </location>
</feature>